<dbReference type="EMBL" id="BKCJ010141355">
    <property type="protein sequence ID" value="GEX95342.1"/>
    <property type="molecule type" value="Genomic_DNA"/>
</dbReference>
<evidence type="ECO:0008006" key="2">
    <source>
        <dbReference type="Google" id="ProtNLM"/>
    </source>
</evidence>
<protein>
    <recommendedName>
        <fullName evidence="2">CCHC-type domain-containing protein</fullName>
    </recommendedName>
</protein>
<name>A0A699HHI5_TANCI</name>
<accession>A0A699HHI5</accession>
<comment type="caution">
    <text evidence="1">The sequence shown here is derived from an EMBL/GenBank/DDBJ whole genome shotgun (WGS) entry which is preliminary data.</text>
</comment>
<organism evidence="1">
    <name type="scientific">Tanacetum cinerariifolium</name>
    <name type="common">Dalmatian daisy</name>
    <name type="synonym">Chrysanthemum cinerariifolium</name>
    <dbReference type="NCBI Taxonomy" id="118510"/>
    <lineage>
        <taxon>Eukaryota</taxon>
        <taxon>Viridiplantae</taxon>
        <taxon>Streptophyta</taxon>
        <taxon>Embryophyta</taxon>
        <taxon>Tracheophyta</taxon>
        <taxon>Spermatophyta</taxon>
        <taxon>Magnoliopsida</taxon>
        <taxon>eudicotyledons</taxon>
        <taxon>Gunneridae</taxon>
        <taxon>Pentapetalae</taxon>
        <taxon>asterids</taxon>
        <taxon>campanulids</taxon>
        <taxon>Asterales</taxon>
        <taxon>Asteraceae</taxon>
        <taxon>Asteroideae</taxon>
        <taxon>Anthemideae</taxon>
        <taxon>Anthemidinae</taxon>
        <taxon>Tanacetum</taxon>
    </lineage>
</organism>
<reference evidence="1" key="1">
    <citation type="journal article" date="2019" name="Sci. Rep.">
        <title>Draft genome of Tanacetum cinerariifolium, the natural source of mosquito coil.</title>
        <authorList>
            <person name="Yamashiro T."/>
            <person name="Shiraishi A."/>
            <person name="Satake H."/>
            <person name="Nakayama K."/>
        </authorList>
    </citation>
    <scope>NUCLEOTIDE SEQUENCE</scope>
</reference>
<sequence length="279" mass="31615">MLNKDNYVPCSSRLLCYVKIKPNGKLLVKSVLEGPYQYRMIEEPEAKQVEADDQAIQTILMGLQEDIYAAIDSCNQIGYNAGLNAWNQSGYNVLQNNANGNVVATQPEGNGNGNNANKIRCYNCRGEASTSCTHAYKAPIYDSNGSTEVHQYKNCYNNKIFNMFAQEEHYTDLLESTTGILLVQQDDNNVILVDSSMDPSRGIVEQHHATIEEKHAFYESLYNNLVIEVDKVNTVNRKTKEANVKLIVELARYWGREKSFKFNQAKIDEHENGYKNSVY</sequence>
<proteinExistence type="predicted"/>
<dbReference type="AlphaFoldDB" id="A0A699HHI5"/>
<evidence type="ECO:0000313" key="1">
    <source>
        <dbReference type="EMBL" id="GEX95342.1"/>
    </source>
</evidence>
<gene>
    <name evidence="1" type="ORF">Tci_367317</name>
</gene>